<dbReference type="SMART" id="SM00388">
    <property type="entry name" value="HisKA"/>
    <property type="match status" value="1"/>
</dbReference>
<dbReference type="InterPro" id="IPR003594">
    <property type="entry name" value="HATPase_dom"/>
</dbReference>
<keyword evidence="16" id="KW-1185">Reference proteome</keyword>
<keyword evidence="4" id="KW-0597">Phosphoprotein</keyword>
<dbReference type="PANTHER" id="PTHR45436:SF8">
    <property type="entry name" value="HISTIDINE KINASE"/>
    <property type="match status" value="1"/>
</dbReference>
<dbReference type="SUPFAM" id="SSF158472">
    <property type="entry name" value="HAMP domain-like"/>
    <property type="match status" value="1"/>
</dbReference>
<evidence type="ECO:0000313" key="14">
    <source>
        <dbReference type="EMBL" id="MCI2262953.1"/>
    </source>
</evidence>
<reference evidence="14" key="2">
    <citation type="submission" date="2022-01" db="EMBL/GenBank/DDBJ databases">
        <authorList>
            <person name="Rana R."/>
            <person name="Patil P.B."/>
        </authorList>
    </citation>
    <scope>NUCLEOTIDE SEQUENCE</scope>
    <source>
        <strain evidence="14">PPL560</strain>
    </source>
</reference>
<dbReference type="SMART" id="SM00304">
    <property type="entry name" value="HAMP"/>
    <property type="match status" value="1"/>
</dbReference>
<dbReference type="EMBL" id="JAKJPQ010000013">
    <property type="protein sequence ID" value="MCI2262953.1"/>
    <property type="molecule type" value="Genomic_DNA"/>
</dbReference>
<dbReference type="PROSITE" id="PS50885">
    <property type="entry name" value="HAMP"/>
    <property type="match status" value="1"/>
</dbReference>
<dbReference type="Gene3D" id="1.10.287.130">
    <property type="match status" value="1"/>
</dbReference>
<reference evidence="15" key="3">
    <citation type="submission" date="2023-08" db="EMBL/GenBank/DDBJ databases">
        <title>Complete genome sequence of Xanthomonas indica.</title>
        <authorList>
            <person name="Patil P.B."/>
            <person name="Rana R."/>
        </authorList>
    </citation>
    <scope>NUCLEOTIDE SEQUENCE</scope>
    <source>
        <strain evidence="15">PPL560</strain>
    </source>
</reference>
<evidence type="ECO:0000256" key="1">
    <source>
        <dbReference type="ARBA" id="ARBA00000085"/>
    </source>
</evidence>
<dbReference type="CDD" id="cd06225">
    <property type="entry name" value="HAMP"/>
    <property type="match status" value="1"/>
</dbReference>
<dbReference type="InterPro" id="IPR005467">
    <property type="entry name" value="His_kinase_dom"/>
</dbReference>
<dbReference type="Pfam" id="PF02518">
    <property type="entry name" value="HATPase_c"/>
    <property type="match status" value="1"/>
</dbReference>
<gene>
    <name evidence="14" type="ORF">L3V74_15550</name>
    <name evidence="15" type="ORF">Q7W82_06855</name>
</gene>
<dbReference type="Gene3D" id="3.30.565.10">
    <property type="entry name" value="Histidine kinase-like ATPase, C-terminal domain"/>
    <property type="match status" value="1"/>
</dbReference>
<dbReference type="InterPro" id="IPR004358">
    <property type="entry name" value="Sig_transdc_His_kin-like_C"/>
</dbReference>
<protein>
    <recommendedName>
        <fullName evidence="3">histidine kinase</fullName>
        <ecNumber evidence="3">2.7.13.3</ecNumber>
    </recommendedName>
</protein>
<evidence type="ECO:0000313" key="16">
    <source>
        <dbReference type="Proteomes" id="UP001430647"/>
    </source>
</evidence>
<evidence type="ECO:0000256" key="10">
    <source>
        <dbReference type="ARBA" id="ARBA00023136"/>
    </source>
</evidence>
<feature type="domain" description="HAMP" evidence="13">
    <location>
        <begin position="186"/>
        <end position="236"/>
    </location>
</feature>
<evidence type="ECO:0000259" key="12">
    <source>
        <dbReference type="PROSITE" id="PS50109"/>
    </source>
</evidence>
<evidence type="ECO:0000256" key="5">
    <source>
        <dbReference type="ARBA" id="ARBA00022679"/>
    </source>
</evidence>
<feature type="transmembrane region" description="Helical" evidence="11">
    <location>
        <begin position="163"/>
        <end position="182"/>
    </location>
</feature>
<evidence type="ECO:0000313" key="15">
    <source>
        <dbReference type="EMBL" id="XCI81870.1"/>
    </source>
</evidence>
<evidence type="ECO:0000259" key="13">
    <source>
        <dbReference type="PROSITE" id="PS50885"/>
    </source>
</evidence>
<dbReference type="PROSITE" id="PS50109">
    <property type="entry name" value="HIS_KIN"/>
    <property type="match status" value="1"/>
</dbReference>
<dbReference type="SMART" id="SM00387">
    <property type="entry name" value="HATPase_c"/>
    <property type="match status" value="1"/>
</dbReference>
<dbReference type="GO" id="GO:0000155">
    <property type="term" value="F:phosphorelay sensor kinase activity"/>
    <property type="evidence" value="ECO:0007669"/>
    <property type="project" value="InterPro"/>
</dbReference>
<comment type="subcellular location">
    <subcellularLocation>
        <location evidence="2">Membrane</location>
    </subcellularLocation>
</comment>
<proteinExistence type="predicted"/>
<evidence type="ECO:0000256" key="9">
    <source>
        <dbReference type="ARBA" id="ARBA00023012"/>
    </source>
</evidence>
<dbReference type="InterPro" id="IPR036890">
    <property type="entry name" value="HATPase_C_sf"/>
</dbReference>
<evidence type="ECO:0000256" key="3">
    <source>
        <dbReference type="ARBA" id="ARBA00012438"/>
    </source>
</evidence>
<name>A0AAU8I9S8_9XANT</name>
<dbReference type="InterPro" id="IPR003660">
    <property type="entry name" value="HAMP_dom"/>
</dbReference>
<reference evidence="14 16" key="1">
    <citation type="journal article" date="2022" name="Curr. Microbiol.">
        <title>Xanthomonas indica sp. nov., a Novel Member of Non-Pathogenic Xanthomonas Community from Healthy Rice Seeds.</title>
        <authorList>
            <person name="Rana R."/>
            <person name="Madhavan V.N."/>
            <person name="Saroha T."/>
            <person name="Bansal K."/>
            <person name="Kaur A."/>
            <person name="Sonti R.V."/>
            <person name="Patel H.K."/>
            <person name="Patil P.B."/>
        </authorList>
    </citation>
    <scope>NUCLEOTIDE SEQUENCE [LARGE SCALE GENOMIC DNA]</scope>
    <source>
        <strain evidence="14 16">PPL560</strain>
    </source>
</reference>
<dbReference type="Proteomes" id="UP001430647">
    <property type="component" value="Unassembled WGS sequence"/>
</dbReference>
<keyword evidence="9" id="KW-0902">Two-component regulatory system</keyword>
<evidence type="ECO:0000256" key="6">
    <source>
        <dbReference type="ARBA" id="ARBA00022692"/>
    </source>
</evidence>
<dbReference type="PANTHER" id="PTHR45436">
    <property type="entry name" value="SENSOR HISTIDINE KINASE YKOH"/>
    <property type="match status" value="1"/>
</dbReference>
<evidence type="ECO:0000256" key="4">
    <source>
        <dbReference type="ARBA" id="ARBA00022553"/>
    </source>
</evidence>
<evidence type="ECO:0000256" key="2">
    <source>
        <dbReference type="ARBA" id="ARBA00004370"/>
    </source>
</evidence>
<keyword evidence="6 11" id="KW-0812">Transmembrane</keyword>
<dbReference type="Pfam" id="PF00672">
    <property type="entry name" value="HAMP"/>
    <property type="match status" value="1"/>
</dbReference>
<organism evidence="15">
    <name type="scientific">Xanthomonas indica</name>
    <dbReference type="NCBI Taxonomy" id="2912242"/>
    <lineage>
        <taxon>Bacteria</taxon>
        <taxon>Pseudomonadati</taxon>
        <taxon>Pseudomonadota</taxon>
        <taxon>Gammaproteobacteria</taxon>
        <taxon>Lysobacterales</taxon>
        <taxon>Lysobacteraceae</taxon>
        <taxon>Xanthomonas</taxon>
    </lineage>
</organism>
<feature type="domain" description="Histidine kinase" evidence="12">
    <location>
        <begin position="244"/>
        <end position="457"/>
    </location>
</feature>
<accession>A0AAU8I9S8</accession>
<dbReference type="EC" id="2.7.13.3" evidence="3"/>
<dbReference type="InterPro" id="IPR050428">
    <property type="entry name" value="TCS_sensor_his_kinase"/>
</dbReference>
<dbReference type="AlphaFoldDB" id="A0AAU8I9S8"/>
<dbReference type="InterPro" id="IPR036097">
    <property type="entry name" value="HisK_dim/P_sf"/>
</dbReference>
<dbReference type="SUPFAM" id="SSF55874">
    <property type="entry name" value="ATPase domain of HSP90 chaperone/DNA topoisomerase II/histidine kinase"/>
    <property type="match status" value="1"/>
</dbReference>
<evidence type="ECO:0000256" key="11">
    <source>
        <dbReference type="SAM" id="Phobius"/>
    </source>
</evidence>
<feature type="transmembrane region" description="Helical" evidence="11">
    <location>
        <begin position="18"/>
        <end position="38"/>
    </location>
</feature>
<dbReference type="SUPFAM" id="SSF47384">
    <property type="entry name" value="Homodimeric domain of signal transducing histidine kinase"/>
    <property type="match status" value="1"/>
</dbReference>
<dbReference type="KEGG" id="xin:Q7W82_06855"/>
<evidence type="ECO:0000256" key="7">
    <source>
        <dbReference type="ARBA" id="ARBA00022777"/>
    </source>
</evidence>
<comment type="catalytic activity">
    <reaction evidence="1">
        <text>ATP + protein L-histidine = ADP + protein N-phospho-L-histidine.</text>
        <dbReference type="EC" id="2.7.13.3"/>
    </reaction>
</comment>
<dbReference type="EMBL" id="CP131914">
    <property type="protein sequence ID" value="XCI81870.1"/>
    <property type="molecule type" value="Genomic_DNA"/>
</dbReference>
<dbReference type="InterPro" id="IPR003661">
    <property type="entry name" value="HisK_dim/P_dom"/>
</dbReference>
<dbReference type="RefSeq" id="WP_242160722.1">
    <property type="nucleotide sequence ID" value="NZ_CP131914.1"/>
</dbReference>
<dbReference type="CDD" id="cd00082">
    <property type="entry name" value="HisKA"/>
    <property type="match status" value="1"/>
</dbReference>
<dbReference type="GO" id="GO:0005886">
    <property type="term" value="C:plasma membrane"/>
    <property type="evidence" value="ECO:0007669"/>
    <property type="project" value="TreeGrafter"/>
</dbReference>
<keyword evidence="10 11" id="KW-0472">Membrane</keyword>
<keyword evidence="5" id="KW-0808">Transferase</keyword>
<sequence>MSLPPLSDAWRSATTRLILIYGALFAIWCIVLLGIVQWESTRYLAHVIDQMLVARIHYLENTDPRRLADTVGEANAIDIQGFMWVGLFDPQGRRIAGNIAAIPKDMATDGSVGLVSARLIGAGNGRLTQARGIARELPDGRRLVVAKASTVIDGLTTIIYRGLLWGLSLTLLPGLLGGILLARGPARRIRAIQQAMQPIHRGDLSVRLPVSRRGDEVDLLAATVNRTLDEVERLLGEVKGVTDNIAHDLRTPLTRMRTRLHRLQQQFEERPEGAQLDACVSEIDTVLTRFRALLRVSELEDRQRSACFSTIDLDALLHDVHAFYAPLAEDRGQVFDLALQPLPAVHGDPHLLFEALANLVGNAIKFTPDGGTIRLLAGTDQHGNARIDVADTGPGIAPDERKTIFRRFYRADQTRSQPGCGLGLAIVSAIVRLHGYELQVGGDAGGAVFSMLCPPATAAQHARGAPGPA</sequence>
<keyword evidence="8 11" id="KW-1133">Transmembrane helix</keyword>
<keyword evidence="7 15" id="KW-0418">Kinase</keyword>
<evidence type="ECO:0000256" key="8">
    <source>
        <dbReference type="ARBA" id="ARBA00022989"/>
    </source>
</evidence>
<dbReference type="PRINTS" id="PR00344">
    <property type="entry name" value="BCTRLSENSOR"/>
</dbReference>